<feature type="transmembrane region" description="Helical" evidence="1">
    <location>
        <begin position="27"/>
        <end position="51"/>
    </location>
</feature>
<accession>A0A5B7BYS7</accession>
<evidence type="ECO:0000313" key="3">
    <source>
        <dbReference type="EMBL" id="MPA74069.1"/>
    </source>
</evidence>
<keyword evidence="1" id="KW-0472">Membrane</keyword>
<name>A0A5B7BYS7_DAVIN</name>
<dbReference type="AlphaFoldDB" id="A0A5B7BYS7"/>
<evidence type="ECO:0008006" key="4">
    <source>
        <dbReference type="Google" id="ProtNLM"/>
    </source>
</evidence>
<gene>
    <name evidence="2" type="ORF">Din_043504</name>
    <name evidence="3" type="ORF">Din_043510</name>
</gene>
<feature type="transmembrane region" description="Helical" evidence="1">
    <location>
        <begin position="90"/>
        <end position="122"/>
    </location>
</feature>
<protein>
    <recommendedName>
        <fullName evidence="4">Transmembrane protein</fullName>
    </recommendedName>
</protein>
<organism evidence="3">
    <name type="scientific">Davidia involucrata</name>
    <name type="common">Dove tree</name>
    <dbReference type="NCBI Taxonomy" id="16924"/>
    <lineage>
        <taxon>Eukaryota</taxon>
        <taxon>Viridiplantae</taxon>
        <taxon>Streptophyta</taxon>
        <taxon>Embryophyta</taxon>
        <taxon>Tracheophyta</taxon>
        <taxon>Spermatophyta</taxon>
        <taxon>Magnoliopsida</taxon>
        <taxon>eudicotyledons</taxon>
        <taxon>Gunneridae</taxon>
        <taxon>Pentapetalae</taxon>
        <taxon>asterids</taxon>
        <taxon>Cornales</taxon>
        <taxon>Nyssaceae</taxon>
        <taxon>Davidia</taxon>
    </lineage>
</organism>
<proteinExistence type="predicted"/>
<dbReference type="EMBL" id="GHES01043504">
    <property type="protein sequence ID" value="MPA74063.1"/>
    <property type="molecule type" value="Transcribed_RNA"/>
</dbReference>
<dbReference type="EMBL" id="GHES01043510">
    <property type="protein sequence ID" value="MPA74069.1"/>
    <property type="molecule type" value="Transcribed_RNA"/>
</dbReference>
<sequence length="124" mass="14273">MSFNLLGSPKNSWQPVMTADTTTSSYWLNWMVLLCAVWVFLSMVFASILIFKYEVSRNSRQGSREDQKEPAGVLYDDEVWKRSLKGIHPAWLLAFCLVAFFVILVLMILNVSVDGGIIFYFYTQ</sequence>
<reference evidence="3" key="1">
    <citation type="submission" date="2019-08" db="EMBL/GenBank/DDBJ databases">
        <title>Reference gene set and small RNA set construction with multiple tissues from Davidia involucrata Baill.</title>
        <authorList>
            <person name="Yang H."/>
            <person name="Zhou C."/>
            <person name="Li G."/>
            <person name="Wang J."/>
            <person name="Gao P."/>
            <person name="Wang M."/>
            <person name="Wang R."/>
            <person name="Zhao Y."/>
        </authorList>
    </citation>
    <scope>NUCLEOTIDE SEQUENCE</scope>
    <source>
        <tissue evidence="3">Mixed with DoveR01_LX</tissue>
    </source>
</reference>
<evidence type="ECO:0000256" key="1">
    <source>
        <dbReference type="SAM" id="Phobius"/>
    </source>
</evidence>
<keyword evidence="1" id="KW-1133">Transmembrane helix</keyword>
<keyword evidence="1" id="KW-0812">Transmembrane</keyword>
<evidence type="ECO:0000313" key="2">
    <source>
        <dbReference type="EMBL" id="MPA74063.1"/>
    </source>
</evidence>